<dbReference type="SUPFAM" id="SSF88697">
    <property type="entry name" value="PUA domain-like"/>
    <property type="match status" value="1"/>
</dbReference>
<dbReference type="PRINTS" id="PR00830">
    <property type="entry name" value="ENDOLAPTASE"/>
</dbReference>
<evidence type="ECO:0000256" key="11">
    <source>
        <dbReference type="ARBA" id="ARBA00066743"/>
    </source>
</evidence>
<evidence type="ECO:0000313" key="21">
    <source>
        <dbReference type="EMBL" id="CAH2762960.1"/>
    </source>
</evidence>
<feature type="active site" evidence="14 16">
    <location>
        <position position="678"/>
    </location>
</feature>
<evidence type="ECO:0000259" key="20">
    <source>
        <dbReference type="PROSITE" id="PS51787"/>
    </source>
</evidence>
<evidence type="ECO:0000256" key="5">
    <source>
        <dbReference type="ARBA" id="ARBA00022801"/>
    </source>
</evidence>
<dbReference type="SMART" id="SM00382">
    <property type="entry name" value="AAA"/>
    <property type="match status" value="1"/>
</dbReference>
<evidence type="ECO:0000313" key="22">
    <source>
        <dbReference type="EMBL" id="CAH2762993.1"/>
    </source>
</evidence>
<dbReference type="GO" id="GO:0004252">
    <property type="term" value="F:serine-type endopeptidase activity"/>
    <property type="evidence" value="ECO:0007669"/>
    <property type="project" value="UniProtKB-UniRule"/>
</dbReference>
<dbReference type="InterPro" id="IPR008269">
    <property type="entry name" value="Lon_proteolytic"/>
</dbReference>
<keyword evidence="8 14" id="KW-0346">Stress response</keyword>
<evidence type="ECO:0000256" key="8">
    <source>
        <dbReference type="ARBA" id="ARBA00023016"/>
    </source>
</evidence>
<evidence type="ECO:0000256" key="16">
    <source>
        <dbReference type="PIRSR" id="PIRSR001174-1"/>
    </source>
</evidence>
<dbReference type="InterPro" id="IPR004815">
    <property type="entry name" value="Lon_bac/euk-typ"/>
</dbReference>
<name>A0AAU9VK30_9FIRM</name>
<keyword evidence="5 14" id="KW-0378">Hydrolase</keyword>
<dbReference type="PROSITE" id="PS51787">
    <property type="entry name" value="LON_N"/>
    <property type="match status" value="1"/>
</dbReference>
<dbReference type="InterPro" id="IPR046336">
    <property type="entry name" value="Lon_prtase_N_sf"/>
</dbReference>
<keyword evidence="3 14" id="KW-0645">Protease</keyword>
<dbReference type="GO" id="GO:0006515">
    <property type="term" value="P:protein quality control for misfolded or incompletely synthesized proteins"/>
    <property type="evidence" value="ECO:0007669"/>
    <property type="project" value="UniProtKB-UniRule"/>
</dbReference>
<comment type="subunit">
    <text evidence="14 15">Homohexamer. Organized in a ring with a central cavity.</text>
</comment>
<protein>
    <recommendedName>
        <fullName evidence="12 14">Lon protease</fullName>
        <ecNumber evidence="11 14">3.4.21.53</ecNumber>
    </recommendedName>
    <alternativeName>
        <fullName evidence="13 14">ATP-dependent protease La</fullName>
    </alternativeName>
</protein>
<dbReference type="CDD" id="cd19500">
    <property type="entry name" value="RecA-like_Lon"/>
    <property type="match status" value="1"/>
</dbReference>
<reference evidence="22" key="1">
    <citation type="submission" date="2022-04" db="EMBL/GenBank/DDBJ databases">
        <authorList>
            <person name="Forde T."/>
        </authorList>
    </citation>
    <scope>NUCLEOTIDE SEQUENCE</scope>
    <source>
        <strain evidence="22">A18Y016a</strain>
        <strain evidence="21">A18Y020d</strain>
    </source>
</reference>
<dbReference type="GO" id="GO:0034605">
    <property type="term" value="P:cellular response to heat"/>
    <property type="evidence" value="ECO:0007669"/>
    <property type="project" value="UniProtKB-UniRule"/>
</dbReference>
<dbReference type="Gene3D" id="1.10.8.60">
    <property type="match status" value="1"/>
</dbReference>
<dbReference type="SMART" id="SM00464">
    <property type="entry name" value="LON"/>
    <property type="match status" value="1"/>
</dbReference>
<keyword evidence="2 14" id="KW-0963">Cytoplasm</keyword>
<evidence type="ECO:0000256" key="2">
    <source>
        <dbReference type="ARBA" id="ARBA00022490"/>
    </source>
</evidence>
<evidence type="ECO:0000256" key="13">
    <source>
        <dbReference type="ARBA" id="ARBA00082722"/>
    </source>
</evidence>
<dbReference type="GO" id="GO:0005524">
    <property type="term" value="F:ATP binding"/>
    <property type="evidence" value="ECO:0007669"/>
    <property type="project" value="UniProtKB-UniRule"/>
</dbReference>
<dbReference type="Pfam" id="PF02190">
    <property type="entry name" value="LON_substr_bdg"/>
    <property type="match status" value="1"/>
</dbReference>
<evidence type="ECO:0000313" key="24">
    <source>
        <dbReference type="Proteomes" id="UP001154111"/>
    </source>
</evidence>
<evidence type="ECO:0000313" key="23">
    <source>
        <dbReference type="Proteomes" id="UP001154095"/>
    </source>
</evidence>
<dbReference type="Pfam" id="PF00004">
    <property type="entry name" value="AAA"/>
    <property type="match status" value="1"/>
</dbReference>
<dbReference type="Gene3D" id="3.40.50.300">
    <property type="entry name" value="P-loop containing nucleotide triphosphate hydrolases"/>
    <property type="match status" value="1"/>
</dbReference>
<evidence type="ECO:0000256" key="12">
    <source>
        <dbReference type="ARBA" id="ARBA00071934"/>
    </source>
</evidence>
<dbReference type="GO" id="GO:0005737">
    <property type="term" value="C:cytoplasm"/>
    <property type="evidence" value="ECO:0007669"/>
    <property type="project" value="UniProtKB-SubCell"/>
</dbReference>
<keyword evidence="23" id="KW-1185">Reference proteome</keyword>
<dbReference type="Pfam" id="PF22667">
    <property type="entry name" value="Lon_lid"/>
    <property type="match status" value="1"/>
</dbReference>
<dbReference type="GO" id="GO:0043565">
    <property type="term" value="F:sequence-specific DNA binding"/>
    <property type="evidence" value="ECO:0007669"/>
    <property type="project" value="UniProtKB-UniRule"/>
</dbReference>
<dbReference type="InterPro" id="IPR027417">
    <property type="entry name" value="P-loop_NTPase"/>
</dbReference>
<dbReference type="InterPro" id="IPR027543">
    <property type="entry name" value="Lon_bac"/>
</dbReference>
<dbReference type="Proteomes" id="UP001154111">
    <property type="component" value="Chromosome"/>
</dbReference>
<dbReference type="AlphaFoldDB" id="A0AAU9VK30"/>
<feature type="active site" evidence="14 16">
    <location>
        <position position="721"/>
    </location>
</feature>
<dbReference type="InterPro" id="IPR014721">
    <property type="entry name" value="Ribsml_uS5_D2-typ_fold_subgr"/>
</dbReference>
<accession>A0AAU9VK30</accession>
<dbReference type="InterPro" id="IPR015947">
    <property type="entry name" value="PUA-like_sf"/>
</dbReference>
<dbReference type="Pfam" id="PF05362">
    <property type="entry name" value="Lon_C"/>
    <property type="match status" value="1"/>
</dbReference>
<comment type="subcellular location">
    <subcellularLocation>
        <location evidence="1 14 15">Cytoplasm</location>
    </subcellularLocation>
</comment>
<dbReference type="Proteomes" id="UP001154095">
    <property type="component" value="Chromosome"/>
</dbReference>
<dbReference type="GO" id="GO:0004176">
    <property type="term" value="F:ATP-dependent peptidase activity"/>
    <property type="evidence" value="ECO:0007669"/>
    <property type="project" value="UniProtKB-UniRule"/>
</dbReference>
<keyword evidence="4 14" id="KW-0547">Nucleotide-binding</keyword>
<comment type="catalytic activity">
    <reaction evidence="9 14 15 18">
        <text>Hydrolysis of proteins in presence of ATP.</text>
        <dbReference type="EC" id="3.4.21.53"/>
    </reaction>
</comment>
<evidence type="ECO:0000256" key="7">
    <source>
        <dbReference type="ARBA" id="ARBA00022840"/>
    </source>
</evidence>
<evidence type="ECO:0000256" key="6">
    <source>
        <dbReference type="ARBA" id="ARBA00022825"/>
    </source>
</evidence>
<feature type="domain" description="Lon proteolytic" evidence="19">
    <location>
        <begin position="591"/>
        <end position="771"/>
    </location>
</feature>
<comment type="similarity">
    <text evidence="14 15 18">Belongs to the peptidase S16 family.</text>
</comment>
<organism evidence="22 24">
    <name type="scientific">Erysipelothrix amsterdamensis</name>
    <dbReference type="NCBI Taxonomy" id="2929157"/>
    <lineage>
        <taxon>Bacteria</taxon>
        <taxon>Bacillati</taxon>
        <taxon>Bacillota</taxon>
        <taxon>Erysipelotrichia</taxon>
        <taxon>Erysipelotrichales</taxon>
        <taxon>Erysipelotrichaceae</taxon>
        <taxon>Erysipelothrix</taxon>
    </lineage>
</organism>
<dbReference type="InterPro" id="IPR027065">
    <property type="entry name" value="Lon_Prtase"/>
</dbReference>
<dbReference type="Gene3D" id="3.30.230.10">
    <property type="match status" value="1"/>
</dbReference>
<evidence type="ECO:0000259" key="19">
    <source>
        <dbReference type="PROSITE" id="PS51786"/>
    </source>
</evidence>
<keyword evidence="7 14" id="KW-0067">ATP-binding</keyword>
<evidence type="ECO:0000256" key="10">
    <source>
        <dbReference type="ARBA" id="ARBA00053875"/>
    </source>
</evidence>
<comment type="function">
    <text evidence="10 14">ATP-dependent serine protease that mediates the selective degradation of mutant and abnormal proteins as well as certain short-lived regulatory proteins. Required for cellular homeostasis and for survival from DNA damage and developmental changes induced by stress. Degrades polypeptides processively to yield small peptide fragments that are 5 to 10 amino acids long. Binds to DNA in a double-stranded, site-specific manner.</text>
</comment>
<evidence type="ECO:0000256" key="3">
    <source>
        <dbReference type="ARBA" id="ARBA00022670"/>
    </source>
</evidence>
<dbReference type="RefSeq" id="WP_123171314.1">
    <property type="nucleotide sequence ID" value="NZ_OW659477.1"/>
</dbReference>
<dbReference type="PROSITE" id="PS51786">
    <property type="entry name" value="LON_PROTEOLYTIC"/>
    <property type="match status" value="1"/>
</dbReference>
<comment type="induction">
    <text evidence="14">By heat shock.</text>
</comment>
<proteinExistence type="evidence at transcript level"/>
<evidence type="ECO:0000256" key="14">
    <source>
        <dbReference type="HAMAP-Rule" id="MF_01973"/>
    </source>
</evidence>
<dbReference type="PIRSF" id="PIRSF001174">
    <property type="entry name" value="Lon_proteas"/>
    <property type="match status" value="1"/>
</dbReference>
<evidence type="ECO:0000256" key="1">
    <source>
        <dbReference type="ARBA" id="ARBA00004496"/>
    </source>
</evidence>
<evidence type="ECO:0000256" key="18">
    <source>
        <dbReference type="PROSITE-ProRule" id="PRU01122"/>
    </source>
</evidence>
<sequence>MSEKNITISVPVVATRGVIVFPEQEIMIEVGRHKSMNAIDEAEKFFNGQVVLVSQKDILVDDPRQDELFEFGSLVNIKAVKRKQGFLRVTFTGLKRVKIDTLNDDGRMLFGAVTALEDVIGEENEEMALVRRITNEIEQVSVQNITIPTEIVNQLTMGVSASQLSDQFAQYFPLQLERKQELLEELSVNERLLMIIEEIQREHTLAQIENTINEKVKDRVEENQREYYLREKMRAIREELGDVGDVGEDSDEFREMIENNPYPEYVKEKAMEELRRYEMLPQASGESGVVRSYLEWLLKTPWWQQTEDIKDLNLVREKLDDDHFGLDKVKDRIMEYLAVKEMTGNLEAPIICLVGPPGVGKTSLAKSIADSLGREFVKASVGGVRDEAEIRGHRRTYLGSLPGRIIQGMKKAGVVNPVFLIDEIDKMASDYKGDPSSAMLEVLDPEQNKMFSDNYLEEPYDLSNVMFVATANYLGDIPEALRDRLEIIQLSSYTEEEKLNIAKEHLIPKQLESNGLKKSQFRMSDAQLRYVIRHYTREAGVRQLERVIASLCRKTVLAILKDGKKTITINKELITEWLGQIIFEYGQKEKKDQVGVVTGLAYTQFGGDVLPIEVTTYEGKGRLVVTGQLGDVMKESAEIAMGYVKSHARSLNIAPDFFEKHDVQVHVPEGAVPKDGPSAGVTFTTALISALTDNKVRANLAMTGEITLRGNVLPIGGLKEKSLAAHRVGINRIVIPKLNEKDLAEVPDVVKESVTFIPCETIEEVLKEALI</sequence>
<feature type="binding site" evidence="14 17">
    <location>
        <begin position="355"/>
        <end position="362"/>
    </location>
    <ligand>
        <name>ATP</name>
        <dbReference type="ChEBI" id="CHEBI:30616"/>
    </ligand>
</feature>
<evidence type="ECO:0000256" key="4">
    <source>
        <dbReference type="ARBA" id="ARBA00022741"/>
    </source>
</evidence>
<dbReference type="FunFam" id="3.40.50.300:FF:000021">
    <property type="entry name" value="Lon protease homolog"/>
    <property type="match status" value="1"/>
</dbReference>
<dbReference type="NCBIfam" id="TIGR00763">
    <property type="entry name" value="lon"/>
    <property type="match status" value="1"/>
</dbReference>
<feature type="domain" description="Lon N-terminal" evidence="20">
    <location>
        <begin position="10"/>
        <end position="203"/>
    </location>
</feature>
<evidence type="ECO:0000256" key="15">
    <source>
        <dbReference type="PIRNR" id="PIRNR001174"/>
    </source>
</evidence>
<dbReference type="Gene3D" id="1.20.58.1480">
    <property type="match status" value="1"/>
</dbReference>
<dbReference type="InterPro" id="IPR020568">
    <property type="entry name" value="Ribosomal_Su5_D2-typ_SF"/>
</dbReference>
<evidence type="ECO:0000256" key="17">
    <source>
        <dbReference type="PIRSR" id="PIRSR001174-2"/>
    </source>
</evidence>
<dbReference type="EC" id="3.4.21.53" evidence="11 14"/>
<dbReference type="EMBL" id="OW659477">
    <property type="protein sequence ID" value="CAH2762993.1"/>
    <property type="molecule type" value="Genomic_DNA"/>
</dbReference>
<dbReference type="HAMAP" id="MF_01973">
    <property type="entry name" value="lon_bact"/>
    <property type="match status" value="1"/>
</dbReference>
<keyword evidence="6 14" id="KW-0720">Serine protease</keyword>
<dbReference type="InterPro" id="IPR003959">
    <property type="entry name" value="ATPase_AAA_core"/>
</dbReference>
<dbReference type="GO" id="GO:0016887">
    <property type="term" value="F:ATP hydrolysis activity"/>
    <property type="evidence" value="ECO:0007669"/>
    <property type="project" value="UniProtKB-UniRule"/>
</dbReference>
<dbReference type="InterPro" id="IPR003593">
    <property type="entry name" value="AAA+_ATPase"/>
</dbReference>
<dbReference type="SUPFAM" id="SSF52540">
    <property type="entry name" value="P-loop containing nucleoside triphosphate hydrolases"/>
    <property type="match status" value="1"/>
</dbReference>
<dbReference type="EMBL" id="OW659496">
    <property type="protein sequence ID" value="CAH2762960.1"/>
    <property type="molecule type" value="Genomic_DNA"/>
</dbReference>
<dbReference type="SUPFAM" id="SSF54211">
    <property type="entry name" value="Ribosomal protein S5 domain 2-like"/>
    <property type="match status" value="1"/>
</dbReference>
<evidence type="ECO:0000256" key="9">
    <source>
        <dbReference type="ARBA" id="ARBA00050665"/>
    </source>
</evidence>
<dbReference type="Gene3D" id="2.30.130.40">
    <property type="entry name" value="LON domain-like"/>
    <property type="match status" value="1"/>
</dbReference>
<dbReference type="Gene3D" id="1.20.5.5270">
    <property type="match status" value="1"/>
</dbReference>
<dbReference type="InterPro" id="IPR003111">
    <property type="entry name" value="Lon_prtase_N"/>
</dbReference>
<dbReference type="InterPro" id="IPR054594">
    <property type="entry name" value="Lon_lid"/>
</dbReference>
<dbReference type="PANTHER" id="PTHR10046">
    <property type="entry name" value="ATP DEPENDENT LON PROTEASE FAMILY MEMBER"/>
    <property type="match status" value="1"/>
</dbReference>
<gene>
    <name evidence="22" type="primary">lon1</name>
    <name evidence="14" type="synonym">lon</name>
    <name evidence="22" type="ORF">ERYAMS2_01488</name>
    <name evidence="21" type="ORF">ERYAMS_01195</name>
</gene>